<protein>
    <submittedName>
        <fullName evidence="2">Putative lytic enzyme</fullName>
    </submittedName>
</protein>
<dbReference type="SMR" id="Q5ILA1"/>
<dbReference type="GO" id="GO:0042834">
    <property type="term" value="F:peptidoglycan binding"/>
    <property type="evidence" value="ECO:0007669"/>
    <property type="project" value="InterPro"/>
</dbReference>
<dbReference type="SUPFAM" id="SSF53187">
    <property type="entry name" value="Zn-dependent exopeptidases"/>
    <property type="match status" value="1"/>
</dbReference>
<dbReference type="Pfam" id="PF01520">
    <property type="entry name" value="Amidase_3"/>
    <property type="match status" value="1"/>
</dbReference>
<proteinExistence type="predicted"/>
<name>Q5ILA1_9VIRU</name>
<dbReference type="Proteomes" id="UP000001470">
    <property type="component" value="Segment"/>
</dbReference>
<feature type="domain" description="SPOR" evidence="1">
    <location>
        <begin position="209"/>
        <end position="287"/>
    </location>
</feature>
<dbReference type="PROSITE" id="PS51724">
    <property type="entry name" value="SPOR"/>
    <property type="match status" value="1"/>
</dbReference>
<accession>Q5ILA1</accession>
<dbReference type="InterPro" id="IPR050695">
    <property type="entry name" value="N-acetylmuramoyl_amidase_3"/>
</dbReference>
<keyword evidence="3" id="KW-1185">Reference proteome</keyword>
<dbReference type="KEGG" id="vg:4525370"/>
<reference evidence="2 3" key="1">
    <citation type="journal article" date="2005" name="J. Bacteriol.">
        <title>GIL16, a new gram-positive tectiviral phage related to the Bacillus thuringiensis GIL01 and the Bacillus cereus pBClin15 elements.</title>
        <authorList>
            <person name="Verheust C."/>
            <person name="Fornelos N."/>
            <person name="Mahillon J."/>
        </authorList>
    </citation>
    <scope>NUCLEOTIDE SEQUENCE</scope>
</reference>
<dbReference type="PANTHER" id="PTHR30404:SF8">
    <property type="entry name" value="AUTOLYSIN PH-RELATED"/>
    <property type="match status" value="1"/>
</dbReference>
<dbReference type="CDD" id="cd02696">
    <property type="entry name" value="MurNAc-LAA"/>
    <property type="match status" value="1"/>
</dbReference>
<dbReference type="InterPro" id="IPR002508">
    <property type="entry name" value="MurNAc-LAA_cat"/>
</dbReference>
<evidence type="ECO:0000259" key="1">
    <source>
        <dbReference type="PROSITE" id="PS51724"/>
    </source>
</evidence>
<dbReference type="InterPro" id="IPR007730">
    <property type="entry name" value="SPOR-like_dom"/>
</dbReference>
<dbReference type="GO" id="GO:0009253">
    <property type="term" value="P:peptidoglycan catabolic process"/>
    <property type="evidence" value="ECO:0007669"/>
    <property type="project" value="InterPro"/>
</dbReference>
<dbReference type="OrthoDB" id="6296at10239"/>
<sequence length="288" mass="32084">MVTRTQQIPKSVAHGNVHIKGRKIRMGQLKTFHAGHNYFVTGAHANGYKEEVETRRVVQRIAELCEENGIHYAITTDNDGRTQRQNLNNIIANCNSHTRDRVDVAIHFNQATSEKGGVEVWYYDQYNLASKVSEAVAGALGIANRGAKQGKELAVLNGTNAPAILIEVAFLNNPGNMKAYEERFEAVCRAIVQSVTDVNLKNYQDLPVAKADKYYRVNFGDFDSFDWLAGVKKRVNEILPGHGCWIACLAGNAHRILLGDYGSREEAQAVIDRLNQEFPGSGIWLEEL</sequence>
<organism evidence="2 3">
    <name type="scientific">Bacillus phage GIL16c</name>
    <dbReference type="NCBI Taxonomy" id="307240"/>
    <lineage>
        <taxon>Viruses</taxon>
        <taxon>Varidnaviria</taxon>
        <taxon>Bamfordvirae</taxon>
        <taxon>Preplasmiviricota</taxon>
        <taxon>Prepoliviricotina</taxon>
        <taxon>Tectiliviricetes</taxon>
        <taxon>Kalamavirales</taxon>
        <taxon>Tectiviridae</taxon>
        <taxon>Betatectivirus</taxon>
        <taxon>Betatectivirus GIL16</taxon>
    </lineage>
</organism>
<dbReference type="GO" id="GO:0008745">
    <property type="term" value="F:N-acetylmuramoyl-L-alanine amidase activity"/>
    <property type="evidence" value="ECO:0007669"/>
    <property type="project" value="InterPro"/>
</dbReference>
<evidence type="ECO:0000313" key="3">
    <source>
        <dbReference type="Proteomes" id="UP000001470"/>
    </source>
</evidence>
<dbReference type="GeneID" id="4525370"/>
<dbReference type="Gene3D" id="3.40.630.40">
    <property type="entry name" value="Zn-dependent exopeptidases"/>
    <property type="match status" value="1"/>
</dbReference>
<dbReference type="SMART" id="SM00646">
    <property type="entry name" value="Ami_3"/>
    <property type="match status" value="1"/>
</dbReference>
<dbReference type="PANTHER" id="PTHR30404">
    <property type="entry name" value="N-ACETYLMURAMOYL-L-ALANINE AMIDASE"/>
    <property type="match status" value="1"/>
</dbReference>
<dbReference type="RefSeq" id="YP_224129.1">
    <property type="nucleotide sequence ID" value="NC_006945.1"/>
</dbReference>
<dbReference type="EMBL" id="AY701338">
    <property type="protein sequence ID" value="AAW33594.1"/>
    <property type="molecule type" value="Genomic_DNA"/>
</dbReference>
<evidence type="ECO:0000313" key="2">
    <source>
        <dbReference type="EMBL" id="AAW33594.1"/>
    </source>
</evidence>